<comment type="caution">
    <text evidence="9">The sequence shown here is derived from an EMBL/GenBank/DDBJ whole genome shotgun (WGS) entry which is preliminary data.</text>
</comment>
<evidence type="ECO:0000256" key="8">
    <source>
        <dbReference type="SAM" id="Phobius"/>
    </source>
</evidence>
<feature type="transmembrane region" description="Helical" evidence="8">
    <location>
        <begin position="137"/>
        <end position="154"/>
    </location>
</feature>
<dbReference type="GO" id="GO:0016020">
    <property type="term" value="C:membrane"/>
    <property type="evidence" value="ECO:0007669"/>
    <property type="project" value="UniProtKB-SubCell"/>
</dbReference>
<sequence>MRLFAGQDYERNRTYLDSESGEMMERVKIDARQLLVLIILFEHGSAIVIPLGVRAKQDVWLAILFGLAFGLLLFFVYYRLYRYYPDAPLTTYVQDITGPWIGKVLALIYIVYFLYIASRVLRDFGEMLLTFAYPETPLFILNAIMILTVMYGVYKGIEVVARTGILFLTLLYLLAVSGFILVISAGIVDLHRLQPVLEGGWQRVLKVVFTETLYVPFGEMIVFTMLFPYMNNPEKTKQTAITGMVLSGLNLTIIMTINVAVLGADVVARSTFPLLDTIRRIQVANFLERLDVFFMIALIIGGFFKISIFFYAAVTGTANLFRIQNHQRLVYPLGLMVLLLSIAIASNYPEHITEGLKIVPLYIHIPLQIIVPLCLLLIAAVRHRYFNQ</sequence>
<evidence type="ECO:0000256" key="4">
    <source>
        <dbReference type="ARBA" id="ARBA00022544"/>
    </source>
</evidence>
<comment type="subcellular location">
    <subcellularLocation>
        <location evidence="1">Membrane</location>
        <topology evidence="1">Multi-pass membrane protein</topology>
    </subcellularLocation>
</comment>
<name>A0A846MDV8_9BACL</name>
<evidence type="ECO:0000313" key="9">
    <source>
        <dbReference type="EMBL" id="NIK14752.1"/>
    </source>
</evidence>
<accession>A0A846MDV8</accession>
<feature type="transmembrane region" description="Helical" evidence="8">
    <location>
        <begin position="100"/>
        <end position="117"/>
    </location>
</feature>
<dbReference type="PANTHER" id="PTHR34975">
    <property type="entry name" value="SPORE GERMINATION PROTEIN A2"/>
    <property type="match status" value="1"/>
</dbReference>
<evidence type="ECO:0000256" key="6">
    <source>
        <dbReference type="ARBA" id="ARBA00022989"/>
    </source>
</evidence>
<evidence type="ECO:0000256" key="2">
    <source>
        <dbReference type="ARBA" id="ARBA00007998"/>
    </source>
</evidence>
<organism evidence="9 10">
    <name type="scientific">Saccharococcus thermophilus</name>
    <dbReference type="NCBI Taxonomy" id="29396"/>
    <lineage>
        <taxon>Bacteria</taxon>
        <taxon>Bacillati</taxon>
        <taxon>Bacillota</taxon>
        <taxon>Bacilli</taxon>
        <taxon>Bacillales</taxon>
        <taxon>Anoxybacillaceae</taxon>
        <taxon>Saccharococcus</taxon>
    </lineage>
</organism>
<proteinExistence type="inferred from homology"/>
<protein>
    <submittedName>
        <fullName evidence="9">Spore germination protein KB</fullName>
    </submittedName>
</protein>
<dbReference type="NCBIfam" id="TIGR00912">
    <property type="entry name" value="2A0309"/>
    <property type="match status" value="1"/>
</dbReference>
<keyword evidence="5 8" id="KW-0812">Transmembrane</keyword>
<dbReference type="PANTHER" id="PTHR34975:SF2">
    <property type="entry name" value="SPORE GERMINATION PROTEIN A2"/>
    <property type="match status" value="1"/>
</dbReference>
<keyword evidence="6 8" id="KW-1133">Transmembrane helix</keyword>
<evidence type="ECO:0000256" key="1">
    <source>
        <dbReference type="ARBA" id="ARBA00004141"/>
    </source>
</evidence>
<evidence type="ECO:0000256" key="7">
    <source>
        <dbReference type="ARBA" id="ARBA00023136"/>
    </source>
</evidence>
<feature type="transmembrane region" description="Helical" evidence="8">
    <location>
        <begin position="241"/>
        <end position="264"/>
    </location>
</feature>
<evidence type="ECO:0000313" key="10">
    <source>
        <dbReference type="Proteomes" id="UP000532769"/>
    </source>
</evidence>
<dbReference type="Proteomes" id="UP000532769">
    <property type="component" value="Unassembled WGS sequence"/>
</dbReference>
<keyword evidence="7 8" id="KW-0472">Membrane</keyword>
<dbReference type="GO" id="GO:0009847">
    <property type="term" value="P:spore germination"/>
    <property type="evidence" value="ECO:0007669"/>
    <property type="project" value="InterPro"/>
</dbReference>
<comment type="similarity">
    <text evidence="2">Belongs to the amino acid-polyamine-organocation (APC) superfamily. Spore germination protein (SGP) (TC 2.A.3.9) family.</text>
</comment>
<keyword evidence="10" id="KW-1185">Reference proteome</keyword>
<feature type="transmembrane region" description="Helical" evidence="8">
    <location>
        <begin position="166"/>
        <end position="188"/>
    </location>
</feature>
<evidence type="ECO:0000256" key="5">
    <source>
        <dbReference type="ARBA" id="ARBA00022692"/>
    </source>
</evidence>
<dbReference type="InterPro" id="IPR004761">
    <property type="entry name" value="Spore_GerAB"/>
</dbReference>
<feature type="transmembrane region" description="Helical" evidence="8">
    <location>
        <begin position="208"/>
        <end position="229"/>
    </location>
</feature>
<evidence type="ECO:0000256" key="3">
    <source>
        <dbReference type="ARBA" id="ARBA00022448"/>
    </source>
</evidence>
<dbReference type="Pfam" id="PF03845">
    <property type="entry name" value="Spore_permease"/>
    <property type="match status" value="1"/>
</dbReference>
<gene>
    <name evidence="9" type="ORF">BDD39_001262</name>
</gene>
<feature type="transmembrane region" description="Helical" evidence="8">
    <location>
        <begin position="329"/>
        <end position="349"/>
    </location>
</feature>
<dbReference type="AlphaFoldDB" id="A0A846MDV8"/>
<feature type="transmembrane region" description="Helical" evidence="8">
    <location>
        <begin position="292"/>
        <end position="317"/>
    </location>
</feature>
<keyword evidence="4" id="KW-0309">Germination</keyword>
<dbReference type="EMBL" id="JAASRS010000001">
    <property type="protein sequence ID" value="NIK14752.1"/>
    <property type="molecule type" value="Genomic_DNA"/>
</dbReference>
<reference evidence="9 10" key="1">
    <citation type="submission" date="2020-03" db="EMBL/GenBank/DDBJ databases">
        <title>Genomic Encyclopedia of Archaeal and Bacterial Type Strains, Phase II (KMG-II): from individual species to whole genera.</title>
        <authorList>
            <person name="Goeker M."/>
        </authorList>
    </citation>
    <scope>NUCLEOTIDE SEQUENCE [LARGE SCALE GENOMIC DNA]</scope>
    <source>
        <strain evidence="9 10">DSM 4749</strain>
    </source>
</reference>
<feature type="transmembrane region" description="Helical" evidence="8">
    <location>
        <begin position="59"/>
        <end position="80"/>
    </location>
</feature>
<feature type="transmembrane region" description="Helical" evidence="8">
    <location>
        <begin position="34"/>
        <end position="53"/>
    </location>
</feature>
<keyword evidence="3" id="KW-0813">Transport</keyword>
<feature type="transmembrane region" description="Helical" evidence="8">
    <location>
        <begin position="361"/>
        <end position="381"/>
    </location>
</feature>